<dbReference type="PRINTS" id="PR00338">
    <property type="entry name" value="NUSGTNSCPFCT"/>
</dbReference>
<comment type="caution">
    <text evidence="10">The sequence shown here is derived from an EMBL/GenBank/DDBJ whole genome shotgun (WGS) entry which is preliminary data.</text>
</comment>
<dbReference type="Proteomes" id="UP000309561">
    <property type="component" value="Unassembled WGS sequence"/>
</dbReference>
<keyword evidence="11" id="KW-1185">Reference proteome</keyword>
<dbReference type="InterPro" id="IPR015869">
    <property type="entry name" value="Transcrpt_antiterm_NusG_bac_CS"/>
</dbReference>
<dbReference type="InterPro" id="IPR043425">
    <property type="entry name" value="NusG-like"/>
</dbReference>
<keyword evidence="4 5" id="KW-0804">Transcription</keyword>
<gene>
    <name evidence="5 10" type="primary">nusG</name>
    <name evidence="10" type="ORF">FCU45_01865</name>
</gene>
<keyword evidence="2 5" id="KW-0889">Transcription antitermination</keyword>
<dbReference type="GO" id="GO:0006353">
    <property type="term" value="P:DNA-templated transcription termination"/>
    <property type="evidence" value="ECO:0007669"/>
    <property type="project" value="UniProtKB-UniRule"/>
</dbReference>
<evidence type="ECO:0000256" key="6">
    <source>
        <dbReference type="NCBIfam" id="TIGR00922"/>
    </source>
</evidence>
<dbReference type="Gene3D" id="2.30.30.30">
    <property type="match status" value="1"/>
</dbReference>
<evidence type="ECO:0000259" key="9">
    <source>
        <dbReference type="SMART" id="SM00739"/>
    </source>
</evidence>
<dbReference type="InterPro" id="IPR036735">
    <property type="entry name" value="NGN_dom_sf"/>
</dbReference>
<dbReference type="Gene3D" id="3.30.70.940">
    <property type="entry name" value="NusG, N-terminal domain"/>
    <property type="match status" value="1"/>
</dbReference>
<evidence type="ECO:0000256" key="5">
    <source>
        <dbReference type="HAMAP-Rule" id="MF_00948"/>
    </source>
</evidence>
<organism evidence="10 11">
    <name type="scientific">Sulfurimonas crateris</name>
    <dbReference type="NCBI Taxonomy" id="2574727"/>
    <lineage>
        <taxon>Bacteria</taxon>
        <taxon>Pseudomonadati</taxon>
        <taxon>Campylobacterota</taxon>
        <taxon>Epsilonproteobacteria</taxon>
        <taxon>Campylobacterales</taxon>
        <taxon>Sulfurimonadaceae</taxon>
        <taxon>Sulfurimonas</taxon>
    </lineage>
</organism>
<dbReference type="PANTHER" id="PTHR30265:SF2">
    <property type="entry name" value="TRANSCRIPTION TERMINATION_ANTITERMINATION PROTEIN NUSG"/>
    <property type="match status" value="1"/>
</dbReference>
<dbReference type="RefSeq" id="WP_137011692.1">
    <property type="nucleotide sequence ID" value="NZ_SZPX01000001.1"/>
</dbReference>
<dbReference type="InterPro" id="IPR005824">
    <property type="entry name" value="KOW"/>
</dbReference>
<feature type="domain" description="KOW" evidence="9">
    <location>
        <begin position="125"/>
        <end position="152"/>
    </location>
</feature>
<dbReference type="Pfam" id="PF02357">
    <property type="entry name" value="NusG"/>
    <property type="match status" value="1"/>
</dbReference>
<dbReference type="GO" id="GO:0006354">
    <property type="term" value="P:DNA-templated transcription elongation"/>
    <property type="evidence" value="ECO:0007669"/>
    <property type="project" value="UniProtKB-UniRule"/>
</dbReference>
<dbReference type="SMART" id="SM00738">
    <property type="entry name" value="NGN"/>
    <property type="match status" value="1"/>
</dbReference>
<dbReference type="GO" id="GO:0031564">
    <property type="term" value="P:transcription antitermination"/>
    <property type="evidence" value="ECO:0007669"/>
    <property type="project" value="UniProtKB-UniRule"/>
</dbReference>
<keyword evidence="1 5" id="KW-0806">Transcription termination</keyword>
<dbReference type="PANTHER" id="PTHR30265">
    <property type="entry name" value="RHO-INTERACTING TRANSCRIPTION TERMINATION FACTOR NUSG"/>
    <property type="match status" value="1"/>
</dbReference>
<dbReference type="CDD" id="cd06091">
    <property type="entry name" value="KOW_NusG"/>
    <property type="match status" value="1"/>
</dbReference>
<evidence type="ECO:0000256" key="7">
    <source>
        <dbReference type="RuleBase" id="RU000538"/>
    </source>
</evidence>
<dbReference type="SUPFAM" id="SSF50104">
    <property type="entry name" value="Translation proteins SH3-like domain"/>
    <property type="match status" value="1"/>
</dbReference>
<name>A0A4U2ZC41_9BACT</name>
<dbReference type="HAMAP" id="MF_00948">
    <property type="entry name" value="NusG"/>
    <property type="match status" value="1"/>
</dbReference>
<comment type="function">
    <text evidence="5 7">Participates in transcription elongation, termination and antitermination.</text>
</comment>
<feature type="domain" description="NusG-like N-terminal" evidence="8">
    <location>
        <begin position="7"/>
        <end position="114"/>
    </location>
</feature>
<dbReference type="InterPro" id="IPR008991">
    <property type="entry name" value="Translation_prot_SH3-like_sf"/>
</dbReference>
<accession>A0A4U2ZC41</accession>
<reference evidence="10 11" key="1">
    <citation type="submission" date="2019-04" db="EMBL/GenBank/DDBJ databases">
        <title>Sulfurimonas crateris sp. nov. a facultative anaerobic sulfur-oxidizing chemolithautotrophic bacterium isolated from a terrestrial mud vulcano.</title>
        <authorList>
            <person name="Ratnikova N.M."/>
            <person name="Slobodkin A.I."/>
            <person name="Merkel A.Y."/>
            <person name="Novikov A."/>
            <person name="Bonch-Osmolovskaya E.A."/>
            <person name="Slobodkina G.B."/>
        </authorList>
    </citation>
    <scope>NUCLEOTIDE SEQUENCE [LARGE SCALE GENOMIC DNA]</scope>
    <source>
        <strain evidence="10 11">SN118</strain>
    </source>
</reference>
<evidence type="ECO:0000313" key="10">
    <source>
        <dbReference type="EMBL" id="TKI71150.1"/>
    </source>
</evidence>
<proteinExistence type="inferred from homology"/>
<comment type="similarity">
    <text evidence="5 7">Belongs to the NusG family.</text>
</comment>
<dbReference type="FunFam" id="2.30.30.30:FF:000002">
    <property type="entry name" value="Transcription termination/antitermination factor NusG"/>
    <property type="match status" value="1"/>
</dbReference>
<evidence type="ECO:0000256" key="1">
    <source>
        <dbReference type="ARBA" id="ARBA00022472"/>
    </source>
</evidence>
<evidence type="ECO:0000256" key="3">
    <source>
        <dbReference type="ARBA" id="ARBA00023015"/>
    </source>
</evidence>
<protein>
    <recommendedName>
        <fullName evidence="5 6">Transcription termination/antitermination protein NusG</fullName>
    </recommendedName>
</protein>
<dbReference type="NCBIfam" id="TIGR00922">
    <property type="entry name" value="nusG"/>
    <property type="match status" value="1"/>
</dbReference>
<dbReference type="InterPro" id="IPR001062">
    <property type="entry name" value="Transcrpt_antiterm_NusG"/>
</dbReference>
<evidence type="ECO:0000256" key="4">
    <source>
        <dbReference type="ARBA" id="ARBA00023163"/>
    </source>
</evidence>
<dbReference type="InterPro" id="IPR047050">
    <property type="entry name" value="NGN"/>
</dbReference>
<evidence type="ECO:0000259" key="8">
    <source>
        <dbReference type="SMART" id="SM00738"/>
    </source>
</evidence>
<dbReference type="PROSITE" id="PS01014">
    <property type="entry name" value="NUSG"/>
    <property type="match status" value="1"/>
</dbReference>
<dbReference type="CDD" id="cd09891">
    <property type="entry name" value="NGN_Bact_1"/>
    <property type="match status" value="1"/>
</dbReference>
<dbReference type="SMART" id="SM00739">
    <property type="entry name" value="KOW"/>
    <property type="match status" value="1"/>
</dbReference>
<dbReference type="OrthoDB" id="9809075at2"/>
<evidence type="ECO:0000313" key="11">
    <source>
        <dbReference type="Proteomes" id="UP000309561"/>
    </source>
</evidence>
<sequence length="180" mass="20463">MEEKKSNHQWYSIQTYGNERTVRLAILNMIEEMGLQDRITDVIVPTEDVIEVKEGKKKISERSLYSGYVFARIDLNKEIQHLIQTIPKVSGFIGEANIPTPLSEHDINVILDRVQNRAAPKPKVFFDSGETVRIIDGPFANFTATVDEYDLEHGTLKLNVSIFGRATPVDISYTQVEKII</sequence>
<dbReference type="GO" id="GO:0032784">
    <property type="term" value="P:regulation of DNA-templated transcription elongation"/>
    <property type="evidence" value="ECO:0007669"/>
    <property type="project" value="InterPro"/>
</dbReference>
<evidence type="ECO:0000256" key="2">
    <source>
        <dbReference type="ARBA" id="ARBA00022814"/>
    </source>
</evidence>
<dbReference type="InterPro" id="IPR006645">
    <property type="entry name" value="NGN-like_dom"/>
</dbReference>
<keyword evidence="3 5" id="KW-0805">Transcription regulation</keyword>
<dbReference type="SUPFAM" id="SSF82679">
    <property type="entry name" value="N-utilization substance G protein NusG, N-terminal domain"/>
    <property type="match status" value="1"/>
</dbReference>
<dbReference type="GO" id="GO:0005829">
    <property type="term" value="C:cytosol"/>
    <property type="evidence" value="ECO:0007669"/>
    <property type="project" value="TreeGrafter"/>
</dbReference>
<dbReference type="AlphaFoldDB" id="A0A4U2ZC41"/>
<dbReference type="EMBL" id="SZPX01000001">
    <property type="protein sequence ID" value="TKI71150.1"/>
    <property type="molecule type" value="Genomic_DNA"/>
</dbReference>
<dbReference type="InterPro" id="IPR014722">
    <property type="entry name" value="Rib_uL2_dom2"/>
</dbReference>